<accession>B8HSL1</accession>
<proteinExistence type="predicted"/>
<gene>
    <name evidence="2" type="ordered locus">Cyan7425_3674</name>
</gene>
<protein>
    <submittedName>
        <fullName evidence="2">Uncharacterized protein</fullName>
    </submittedName>
</protein>
<dbReference type="AlphaFoldDB" id="B8HSL1"/>
<reference evidence="2" key="1">
    <citation type="submission" date="2009-01" db="EMBL/GenBank/DDBJ databases">
        <title>Complete sequence of chromosome Cyanothece sp. PCC 7425.</title>
        <authorList>
            <consortium name="US DOE Joint Genome Institute"/>
            <person name="Lucas S."/>
            <person name="Copeland A."/>
            <person name="Lapidus A."/>
            <person name="Glavina del Rio T."/>
            <person name="Dalin E."/>
            <person name="Tice H."/>
            <person name="Bruce D."/>
            <person name="Goodwin L."/>
            <person name="Pitluck S."/>
            <person name="Sims D."/>
            <person name="Meineke L."/>
            <person name="Brettin T."/>
            <person name="Detter J.C."/>
            <person name="Han C."/>
            <person name="Larimer F."/>
            <person name="Land M."/>
            <person name="Hauser L."/>
            <person name="Kyrpides N."/>
            <person name="Ovchinnikova G."/>
            <person name="Liberton M."/>
            <person name="Stoeckel J."/>
            <person name="Banerjee A."/>
            <person name="Singh A."/>
            <person name="Page L."/>
            <person name="Sato H."/>
            <person name="Zhao L."/>
            <person name="Sherman L."/>
            <person name="Pakrasi H."/>
            <person name="Richardson P."/>
        </authorList>
    </citation>
    <scope>NUCLEOTIDE SEQUENCE</scope>
    <source>
        <strain evidence="2">PCC 7425</strain>
    </source>
</reference>
<evidence type="ECO:0000313" key="2">
    <source>
        <dbReference type="EMBL" id="ACL45994.1"/>
    </source>
</evidence>
<dbReference type="eggNOG" id="ENOG5033E5W">
    <property type="taxonomic scope" value="Bacteria"/>
</dbReference>
<evidence type="ECO:0000256" key="1">
    <source>
        <dbReference type="SAM" id="Phobius"/>
    </source>
</evidence>
<dbReference type="EMBL" id="CP001344">
    <property type="protein sequence ID" value="ACL45994.1"/>
    <property type="molecule type" value="Genomic_DNA"/>
</dbReference>
<dbReference type="STRING" id="395961.Cyan7425_3674"/>
<feature type="transmembrane region" description="Helical" evidence="1">
    <location>
        <begin position="5"/>
        <end position="24"/>
    </location>
</feature>
<sequence length="171" mass="19505">MKLRVFLLIFIVGVMSFYGLYWFYNQNFSKALLPKKIEVSGFALIKEEFLITEGCGIKVFDLSKSTLDQINQQGLAFFEDATQARGYDPDKHRYNHYYSYTTWQETPIQESQKNKNFWVGLSCAKGLNLDESLYAKIKAAASTKGSYYTGHIEGQLIVIPSLGIVVFSYMG</sequence>
<keyword evidence="1" id="KW-0812">Transmembrane</keyword>
<organism evidence="2">
    <name type="scientific">Cyanothece sp. (strain PCC 7425 / ATCC 29141)</name>
    <dbReference type="NCBI Taxonomy" id="395961"/>
    <lineage>
        <taxon>Bacteria</taxon>
        <taxon>Bacillati</taxon>
        <taxon>Cyanobacteriota</taxon>
        <taxon>Cyanophyceae</taxon>
        <taxon>Gomontiellales</taxon>
        <taxon>Cyanothecaceae</taxon>
        <taxon>Cyanothece</taxon>
    </lineage>
</organism>
<name>B8HSL1_CYAP4</name>
<dbReference type="KEGG" id="cyn:Cyan7425_3674"/>
<dbReference type="HOGENOM" id="CLU_136080_0_0_3"/>
<keyword evidence="1" id="KW-0472">Membrane</keyword>
<keyword evidence="1" id="KW-1133">Transmembrane helix</keyword>